<dbReference type="InterPro" id="IPR034115">
    <property type="entry name" value="M35_peptidyl-Lys"/>
</dbReference>
<comment type="cofactor">
    <cofactor evidence="1">
        <name>Zn(2+)</name>
        <dbReference type="ChEBI" id="CHEBI:29105"/>
    </cofactor>
</comment>
<sequence length="347" mass="36921">MLSVRSAIVVLIASAIGTSATPGLSLKVTGPDAVDGVDNLKVITTLINTGDETLKLLNNPLGPLSKMPTNTFAIINEQSGGVPRFNGVKVKYVANSAIKTGGADAFTILTPGQSVSVEHDLSAAYNFTESGVGKYYVEANNVFQYVDASTQKATQIVAEVTEAHAASISGKLAVARPILQRRATFTGNQNAFPRLSISHISHHAANALSYLQSHTSATTRYTTWFGSYTSARHTTVQTHFSNLNGNTYTSYHWDCTCTDSGTYAYVYPSDFGHVYLCGAFWSAPTTGTDSKAGTIIHESTHFTSNGGTSDYAYGQSAAKNLASTNPSQAVMNADSHEYFAENNPVLS</sequence>
<accession>A0AAD5YH01</accession>
<dbReference type="InterPro" id="IPR029463">
    <property type="entry name" value="Lys_MEP"/>
</dbReference>
<keyword evidence="11" id="KW-1185">Reference proteome</keyword>
<dbReference type="Proteomes" id="UP001212997">
    <property type="component" value="Unassembled WGS sequence"/>
</dbReference>
<keyword evidence="7" id="KW-0482">Metalloprotease</keyword>
<evidence type="ECO:0000259" key="9">
    <source>
        <dbReference type="SMART" id="SM01351"/>
    </source>
</evidence>
<proteinExistence type="inferred from homology"/>
<evidence type="ECO:0000256" key="4">
    <source>
        <dbReference type="ARBA" id="ARBA00022723"/>
    </source>
</evidence>
<dbReference type="PANTHER" id="PTHR37016:SF3">
    <property type="entry name" value="NEUTRAL PROTEASE 2-RELATED"/>
    <property type="match status" value="1"/>
</dbReference>
<dbReference type="EMBL" id="JANAWD010000072">
    <property type="protein sequence ID" value="KAJ3488200.1"/>
    <property type="molecule type" value="Genomic_DNA"/>
</dbReference>
<keyword evidence="8" id="KW-0732">Signal</keyword>
<evidence type="ECO:0000256" key="8">
    <source>
        <dbReference type="SAM" id="SignalP"/>
    </source>
</evidence>
<organism evidence="10 11">
    <name type="scientific">Meripilus lineatus</name>
    <dbReference type="NCBI Taxonomy" id="2056292"/>
    <lineage>
        <taxon>Eukaryota</taxon>
        <taxon>Fungi</taxon>
        <taxon>Dikarya</taxon>
        <taxon>Basidiomycota</taxon>
        <taxon>Agaricomycotina</taxon>
        <taxon>Agaricomycetes</taxon>
        <taxon>Polyporales</taxon>
        <taxon>Meripilaceae</taxon>
        <taxon>Meripilus</taxon>
    </lineage>
</organism>
<evidence type="ECO:0000256" key="5">
    <source>
        <dbReference type="ARBA" id="ARBA00022801"/>
    </source>
</evidence>
<dbReference type="Gene3D" id="3.40.390.10">
    <property type="entry name" value="Collagenase (Catalytic Domain)"/>
    <property type="match status" value="1"/>
</dbReference>
<feature type="domain" description="Lysine-specific metallo-endopeptidase" evidence="9">
    <location>
        <begin position="209"/>
        <end position="341"/>
    </location>
</feature>
<evidence type="ECO:0000313" key="10">
    <source>
        <dbReference type="EMBL" id="KAJ3488200.1"/>
    </source>
</evidence>
<comment type="caution">
    <text evidence="10">The sequence shown here is derived from an EMBL/GenBank/DDBJ whole genome shotgun (WGS) entry which is preliminary data.</text>
</comment>
<evidence type="ECO:0000256" key="1">
    <source>
        <dbReference type="ARBA" id="ARBA00001947"/>
    </source>
</evidence>
<protein>
    <recommendedName>
        <fullName evidence="9">Lysine-specific metallo-endopeptidase domain-containing protein</fullName>
    </recommendedName>
</protein>
<dbReference type="SUPFAM" id="SSF55486">
    <property type="entry name" value="Metalloproteases ('zincins'), catalytic domain"/>
    <property type="match status" value="1"/>
</dbReference>
<dbReference type="SMART" id="SM01351">
    <property type="entry name" value="Aspzincin_M35"/>
    <property type="match status" value="1"/>
</dbReference>
<evidence type="ECO:0000256" key="7">
    <source>
        <dbReference type="ARBA" id="ARBA00023049"/>
    </source>
</evidence>
<keyword evidence="5" id="KW-0378">Hydrolase</keyword>
<comment type="similarity">
    <text evidence="2">Belongs to the peptidase M35 family.</text>
</comment>
<feature type="signal peptide" evidence="8">
    <location>
        <begin position="1"/>
        <end position="20"/>
    </location>
</feature>
<evidence type="ECO:0000256" key="6">
    <source>
        <dbReference type="ARBA" id="ARBA00022833"/>
    </source>
</evidence>
<dbReference type="GO" id="GO:0006508">
    <property type="term" value="P:proteolysis"/>
    <property type="evidence" value="ECO:0007669"/>
    <property type="project" value="UniProtKB-KW"/>
</dbReference>
<dbReference type="GO" id="GO:0004222">
    <property type="term" value="F:metalloendopeptidase activity"/>
    <property type="evidence" value="ECO:0007669"/>
    <property type="project" value="InterPro"/>
</dbReference>
<feature type="chain" id="PRO_5042267733" description="Lysine-specific metallo-endopeptidase domain-containing protein" evidence="8">
    <location>
        <begin position="21"/>
        <end position="347"/>
    </location>
</feature>
<name>A0AAD5YH01_9APHY</name>
<evidence type="ECO:0000256" key="3">
    <source>
        <dbReference type="ARBA" id="ARBA00022670"/>
    </source>
</evidence>
<keyword evidence="3" id="KW-0645">Protease</keyword>
<keyword evidence="6" id="KW-0862">Zinc</keyword>
<dbReference type="Gene3D" id="2.60.40.2970">
    <property type="match status" value="1"/>
</dbReference>
<evidence type="ECO:0000313" key="11">
    <source>
        <dbReference type="Proteomes" id="UP001212997"/>
    </source>
</evidence>
<dbReference type="AlphaFoldDB" id="A0AAD5YH01"/>
<gene>
    <name evidence="10" type="ORF">NLI96_g3033</name>
</gene>
<evidence type="ECO:0000256" key="2">
    <source>
        <dbReference type="ARBA" id="ARBA00010279"/>
    </source>
</evidence>
<dbReference type="InterPro" id="IPR024079">
    <property type="entry name" value="MetalloPept_cat_dom_sf"/>
</dbReference>
<keyword evidence="4" id="KW-0479">Metal-binding</keyword>
<dbReference type="Pfam" id="PF14521">
    <property type="entry name" value="Aspzincin_M35"/>
    <property type="match status" value="1"/>
</dbReference>
<dbReference type="PANTHER" id="PTHR37016">
    <property type="match status" value="1"/>
</dbReference>
<reference evidence="10" key="1">
    <citation type="submission" date="2022-07" db="EMBL/GenBank/DDBJ databases">
        <title>Genome Sequence of Physisporinus lineatus.</title>
        <authorList>
            <person name="Buettner E."/>
        </authorList>
    </citation>
    <scope>NUCLEOTIDE SEQUENCE</scope>
    <source>
        <strain evidence="10">VT162</strain>
    </source>
</reference>
<dbReference type="GO" id="GO:0046872">
    <property type="term" value="F:metal ion binding"/>
    <property type="evidence" value="ECO:0007669"/>
    <property type="project" value="UniProtKB-KW"/>
</dbReference>
<dbReference type="CDD" id="cd11306">
    <property type="entry name" value="M35_peptidyl-Lys"/>
    <property type="match status" value="1"/>
</dbReference>
<dbReference type="InterPro" id="IPR050414">
    <property type="entry name" value="Fungal_M35_metalloproteases"/>
</dbReference>